<feature type="domain" description="GGDEF" evidence="6">
    <location>
        <begin position="473"/>
        <end position="608"/>
    </location>
</feature>
<dbReference type="Pfam" id="PF07696">
    <property type="entry name" value="7TMR-DISMED2"/>
    <property type="match status" value="1"/>
</dbReference>
<dbReference type="CDD" id="cd01949">
    <property type="entry name" value="GGDEF"/>
    <property type="match status" value="1"/>
</dbReference>
<accession>A0A0A7EDK4</accession>
<evidence type="ECO:0000256" key="2">
    <source>
        <dbReference type="ARBA" id="ARBA00012528"/>
    </source>
</evidence>
<dbReference type="GO" id="GO:0052621">
    <property type="term" value="F:diguanylate cyclase activity"/>
    <property type="evidence" value="ECO:0007669"/>
    <property type="project" value="UniProtKB-EC"/>
</dbReference>
<name>A0A0A7EDK4_9GAMM</name>
<feature type="transmembrane region" description="Helical" evidence="4">
    <location>
        <begin position="288"/>
        <end position="309"/>
    </location>
</feature>
<dbReference type="Pfam" id="PF07695">
    <property type="entry name" value="7TMR-DISM_7TM"/>
    <property type="match status" value="1"/>
</dbReference>
<dbReference type="HOGENOM" id="CLU_000445_105_4_6"/>
<dbReference type="NCBIfam" id="TIGR00254">
    <property type="entry name" value="GGDEF"/>
    <property type="match status" value="1"/>
</dbReference>
<keyword evidence="5" id="KW-0732">Signal</keyword>
<dbReference type="EC" id="2.7.7.65" evidence="2"/>
<feature type="chain" id="PRO_5002027914" description="diguanylate cyclase" evidence="5">
    <location>
        <begin position="18"/>
        <end position="618"/>
    </location>
</feature>
<dbReference type="SUPFAM" id="SSF55073">
    <property type="entry name" value="Nucleotide cyclase"/>
    <property type="match status" value="1"/>
</dbReference>
<sequence length="618" mass="69736">MRLILIICLLFSFALQANTLNSKLIGHTELVYEYAASTTDTPSDIPASTWRKAKNGQVNLGLGTSPVWLKFTIENNTSAQQNLFLFNAFVHIDKLTLYHTEQRKLLAQRELGDSVPIKTRYLKDADQIFKLSLAPMQSQEYFIKAETTGVLKLNLSLWQQDKYIEQKAKFNLIMGLILGVMLASSLILSVLFLITKKQTFALAAVFNICVWFLFAWLLGYVYRYISDQSFWLIHTVMPTLTIFVLIPLNILTERLLGLHSLAKPLVACLRITLGISVALVIISPFLSYTLALTLAVIFALFHILILLIVTGVRAQKRDAKARLLVVCILPLLITMLYKGALIFSVSIYFSQLMILFGGSYLISCIALTLIAISQYIQQRDVKVSQQQKRLAEAEANEAIQSETIRLQELHQEELESKIQERTFELEVTLRELQEKNLELEELNTLDALTGLRNRRHFDKKITMEFRRSRREQTPLAVVMLDIDHFKTINDEYGHLAGDDAIKYVAATIKGALRRPSDIACRYGGEEFALILPNTDSQGAKLVSESIRTNIAKHPIKTSSGDVKLTISAGIFSHIADASLDPNQYTDWADKALYTAKQQGRNRVCFADSTQSSTDSEEL</sequence>
<evidence type="ECO:0000259" key="6">
    <source>
        <dbReference type="PROSITE" id="PS50887"/>
    </source>
</evidence>
<feature type="transmembrane region" description="Helical" evidence="4">
    <location>
        <begin position="172"/>
        <end position="194"/>
    </location>
</feature>
<dbReference type="FunFam" id="3.30.70.270:FF:000001">
    <property type="entry name" value="Diguanylate cyclase domain protein"/>
    <property type="match status" value="1"/>
</dbReference>
<dbReference type="eggNOG" id="COG3706">
    <property type="taxonomic scope" value="Bacteria"/>
</dbReference>
<feature type="transmembrane region" description="Helical" evidence="4">
    <location>
        <begin position="231"/>
        <end position="252"/>
    </location>
</feature>
<dbReference type="OrthoDB" id="5289013at2"/>
<dbReference type="AlphaFoldDB" id="A0A0A7EDK4"/>
<evidence type="ECO:0000256" key="5">
    <source>
        <dbReference type="SAM" id="SignalP"/>
    </source>
</evidence>
<dbReference type="InterPro" id="IPR011623">
    <property type="entry name" value="7TMR_DISM_rcpt_extracell_dom1"/>
</dbReference>
<feature type="transmembrane region" description="Helical" evidence="4">
    <location>
        <begin position="264"/>
        <end position="282"/>
    </location>
</feature>
<gene>
    <name evidence="7" type="ORF">OM33_02460</name>
</gene>
<dbReference type="GO" id="GO:1902201">
    <property type="term" value="P:negative regulation of bacterial-type flagellum-dependent cell motility"/>
    <property type="evidence" value="ECO:0007669"/>
    <property type="project" value="TreeGrafter"/>
</dbReference>
<dbReference type="GO" id="GO:0043709">
    <property type="term" value="P:cell adhesion involved in single-species biofilm formation"/>
    <property type="evidence" value="ECO:0007669"/>
    <property type="project" value="TreeGrafter"/>
</dbReference>
<evidence type="ECO:0000256" key="3">
    <source>
        <dbReference type="SAM" id="Coils"/>
    </source>
</evidence>
<reference evidence="7 8" key="1">
    <citation type="submission" date="2014-11" db="EMBL/GenBank/DDBJ databases">
        <title>Complete Genome Sequence of Pseudoalteromonas sp. Strain OCN003 Isolated from Kaneohe Bay, Oahu, Hawaii.</title>
        <authorList>
            <person name="Beurmann S."/>
            <person name="Videau P."/>
            <person name="Ushijima B."/>
            <person name="Smith A.M."/>
            <person name="Aeby G.S."/>
            <person name="Callahan S.M."/>
            <person name="Belcaid M."/>
        </authorList>
    </citation>
    <scope>NUCLEOTIDE SEQUENCE [LARGE SCALE GENOMIC DNA]</scope>
    <source>
        <strain evidence="7 8">OCN003</strain>
    </source>
</reference>
<dbReference type="GO" id="GO:0005886">
    <property type="term" value="C:plasma membrane"/>
    <property type="evidence" value="ECO:0007669"/>
    <property type="project" value="TreeGrafter"/>
</dbReference>
<feature type="transmembrane region" description="Helical" evidence="4">
    <location>
        <begin position="201"/>
        <end position="225"/>
    </location>
</feature>
<evidence type="ECO:0000256" key="4">
    <source>
        <dbReference type="SAM" id="Phobius"/>
    </source>
</evidence>
<dbReference type="Gene3D" id="3.30.70.270">
    <property type="match status" value="1"/>
</dbReference>
<keyword evidence="4" id="KW-0812">Transmembrane</keyword>
<keyword evidence="3" id="KW-0175">Coiled coil</keyword>
<dbReference type="PANTHER" id="PTHR45138:SF24">
    <property type="entry name" value="DIGUANYLATE CYCLASE DGCC-RELATED"/>
    <property type="match status" value="1"/>
</dbReference>
<dbReference type="STRING" id="1348114.OM33_02460"/>
<evidence type="ECO:0000313" key="8">
    <source>
        <dbReference type="Proteomes" id="UP000030341"/>
    </source>
</evidence>
<feature type="coiled-coil region" evidence="3">
    <location>
        <begin position="376"/>
        <end position="445"/>
    </location>
</feature>
<dbReference type="Pfam" id="PF00990">
    <property type="entry name" value="GGDEF"/>
    <property type="match status" value="1"/>
</dbReference>
<keyword evidence="8" id="KW-1185">Reference proteome</keyword>
<comment type="cofactor">
    <cofactor evidence="1">
        <name>Mg(2+)</name>
        <dbReference type="ChEBI" id="CHEBI:18420"/>
    </cofactor>
</comment>
<evidence type="ECO:0000313" key="7">
    <source>
        <dbReference type="EMBL" id="AIY64141.1"/>
    </source>
</evidence>
<dbReference type="InterPro" id="IPR000160">
    <property type="entry name" value="GGDEF_dom"/>
</dbReference>
<keyword evidence="4" id="KW-0472">Membrane</keyword>
<keyword evidence="4" id="KW-1133">Transmembrane helix</keyword>
<dbReference type="Proteomes" id="UP000030341">
    <property type="component" value="Chromosome 1"/>
</dbReference>
<dbReference type="Gene3D" id="2.60.40.2380">
    <property type="match status" value="1"/>
</dbReference>
<dbReference type="PANTHER" id="PTHR45138">
    <property type="entry name" value="REGULATORY COMPONENTS OF SENSORY TRANSDUCTION SYSTEM"/>
    <property type="match status" value="1"/>
</dbReference>
<dbReference type="RefSeq" id="WP_038638312.1">
    <property type="nucleotide sequence ID" value="NZ_CP009888.1"/>
</dbReference>
<organism evidence="7 8">
    <name type="scientific">Pseudoalteromonas piratica</name>
    <dbReference type="NCBI Taxonomy" id="1348114"/>
    <lineage>
        <taxon>Bacteria</taxon>
        <taxon>Pseudomonadati</taxon>
        <taxon>Pseudomonadota</taxon>
        <taxon>Gammaproteobacteria</taxon>
        <taxon>Alteromonadales</taxon>
        <taxon>Pseudoalteromonadaceae</taxon>
        <taxon>Pseudoalteromonas</taxon>
    </lineage>
</organism>
<protein>
    <recommendedName>
        <fullName evidence="2">diguanylate cyclase</fullName>
        <ecNumber evidence="2">2.7.7.65</ecNumber>
    </recommendedName>
</protein>
<dbReference type="KEGG" id="pseo:OM33_02460"/>
<feature type="signal peptide" evidence="5">
    <location>
        <begin position="1"/>
        <end position="17"/>
    </location>
</feature>
<proteinExistence type="predicted"/>
<dbReference type="InterPro" id="IPR029787">
    <property type="entry name" value="Nucleotide_cyclase"/>
</dbReference>
<dbReference type="InterPro" id="IPR011622">
    <property type="entry name" value="7TMR_DISM_rcpt_extracell_dom2"/>
</dbReference>
<dbReference type="EMBL" id="CP009888">
    <property type="protein sequence ID" value="AIY64141.1"/>
    <property type="molecule type" value="Genomic_DNA"/>
</dbReference>
<evidence type="ECO:0000256" key="1">
    <source>
        <dbReference type="ARBA" id="ARBA00001946"/>
    </source>
</evidence>
<dbReference type="InterPro" id="IPR050469">
    <property type="entry name" value="Diguanylate_Cyclase"/>
</dbReference>
<dbReference type="InterPro" id="IPR043128">
    <property type="entry name" value="Rev_trsase/Diguanyl_cyclase"/>
</dbReference>
<dbReference type="PROSITE" id="PS50887">
    <property type="entry name" value="GGDEF"/>
    <property type="match status" value="1"/>
</dbReference>
<dbReference type="SMART" id="SM00267">
    <property type="entry name" value="GGDEF"/>
    <property type="match status" value="1"/>
</dbReference>
<feature type="transmembrane region" description="Helical" evidence="4">
    <location>
        <begin position="321"/>
        <end position="343"/>
    </location>
</feature>
<feature type="transmembrane region" description="Helical" evidence="4">
    <location>
        <begin position="349"/>
        <end position="372"/>
    </location>
</feature>